<keyword evidence="2" id="KW-0472">Membrane</keyword>
<accession>A0AAD8XUG8</accession>
<keyword evidence="2" id="KW-1133">Transmembrane helix</keyword>
<dbReference type="CDD" id="cd00051">
    <property type="entry name" value="EFh"/>
    <property type="match status" value="1"/>
</dbReference>
<keyword evidence="6" id="KW-1185">Reference proteome</keyword>
<dbReference type="EMBL" id="JATAAI010000041">
    <property type="protein sequence ID" value="KAK1734124.1"/>
    <property type="molecule type" value="Genomic_DNA"/>
</dbReference>
<sequence length="569" mass="62377">MRRSYRFMAAAAVCSLAATKLTAVCAFAPSSSSASFLSSKQSAPQWLPTAATMTTTTGSSSSSIHQLSMLPSSTLQLATEEPANSLIYTILHTPTLWSILAMTSIVALLVLWEETIHNIRSSTPKAIVPVIDSMLAEVGGLGFIGLFLSTVVTGGPLGQIIGRLSEDYLGDEELLLEAFEFLHTFFFEVGILFFVVAGVCVGAVLEEVNKLSEISELALDADGDGEVTLDELAEALDVSCMIVDTDGDGILSEEEKIDALKSTASNYNFIQAIIAERSMSEVDRAGECLVARERILGKYSLPQEFEIDAYFGKIFGENLEESVELSPITWLPLIPLIALENSVDLSRDVVSASSSNAFESCGYFFATPWVFYPTIFFQALSLTWALFNFWKMTSIKKMLLPTLVTDGVNGEAALLPPRYTIDEIRNNFNSSPSIFAWGEQFFTGGGAKTSPPRNEHEELFGAVGAKFEGVYRDSMRFSTWLCVALIVYSTTQIVFRDMAALYLHSANVGNPEGLVPELIVWIIFTASAVFQLSLAPTTFLNYCFVTSVEEYVKYDIVEEVMREEELCET</sequence>
<evidence type="ECO:0000313" key="6">
    <source>
        <dbReference type="Proteomes" id="UP001224775"/>
    </source>
</evidence>
<dbReference type="Gene3D" id="1.10.238.10">
    <property type="entry name" value="EF-hand"/>
    <property type="match status" value="1"/>
</dbReference>
<evidence type="ECO:0000256" key="3">
    <source>
        <dbReference type="SAM" id="SignalP"/>
    </source>
</evidence>
<evidence type="ECO:0000259" key="4">
    <source>
        <dbReference type="PROSITE" id="PS50222"/>
    </source>
</evidence>
<dbReference type="GO" id="GO:0005509">
    <property type="term" value="F:calcium ion binding"/>
    <property type="evidence" value="ECO:0007669"/>
    <property type="project" value="InterPro"/>
</dbReference>
<feature type="transmembrane region" description="Helical" evidence="2">
    <location>
        <begin position="185"/>
        <end position="205"/>
    </location>
</feature>
<evidence type="ECO:0000256" key="2">
    <source>
        <dbReference type="SAM" id="Phobius"/>
    </source>
</evidence>
<keyword evidence="1" id="KW-0106">Calcium</keyword>
<dbReference type="InterPro" id="IPR002048">
    <property type="entry name" value="EF_hand_dom"/>
</dbReference>
<dbReference type="InterPro" id="IPR018247">
    <property type="entry name" value="EF_Hand_1_Ca_BS"/>
</dbReference>
<reference evidence="5" key="1">
    <citation type="submission" date="2023-06" db="EMBL/GenBank/DDBJ databases">
        <title>Survivors Of The Sea: Transcriptome response of Skeletonema marinoi to long-term dormancy.</title>
        <authorList>
            <person name="Pinder M.I.M."/>
            <person name="Kourtchenko O."/>
            <person name="Robertson E.K."/>
            <person name="Larsson T."/>
            <person name="Maumus F."/>
            <person name="Osuna-Cruz C.M."/>
            <person name="Vancaester E."/>
            <person name="Stenow R."/>
            <person name="Vandepoele K."/>
            <person name="Ploug H."/>
            <person name="Bruchert V."/>
            <person name="Godhe A."/>
            <person name="Topel M."/>
        </authorList>
    </citation>
    <scope>NUCLEOTIDE SEQUENCE</scope>
    <source>
        <strain evidence="5">R05AC</strain>
    </source>
</reference>
<dbReference type="PROSITE" id="PS50222">
    <property type="entry name" value="EF_HAND_2"/>
    <property type="match status" value="1"/>
</dbReference>
<feature type="signal peptide" evidence="3">
    <location>
        <begin position="1"/>
        <end position="26"/>
    </location>
</feature>
<evidence type="ECO:0000313" key="5">
    <source>
        <dbReference type="EMBL" id="KAK1734124.1"/>
    </source>
</evidence>
<dbReference type="PROSITE" id="PS00018">
    <property type="entry name" value="EF_HAND_1"/>
    <property type="match status" value="1"/>
</dbReference>
<feature type="chain" id="PRO_5042060092" description="EF-hand domain-containing protein" evidence="3">
    <location>
        <begin position="27"/>
        <end position="569"/>
    </location>
</feature>
<feature type="domain" description="EF-hand" evidence="4">
    <location>
        <begin position="218"/>
        <end position="242"/>
    </location>
</feature>
<dbReference type="AlphaFoldDB" id="A0AAD8XUG8"/>
<name>A0AAD8XUG8_9STRA</name>
<keyword evidence="3" id="KW-0732">Signal</keyword>
<feature type="transmembrane region" description="Helical" evidence="2">
    <location>
        <begin position="95"/>
        <end position="112"/>
    </location>
</feature>
<evidence type="ECO:0000256" key="1">
    <source>
        <dbReference type="ARBA" id="ARBA00022837"/>
    </source>
</evidence>
<gene>
    <name evidence="5" type="ORF">QTG54_015127</name>
</gene>
<proteinExistence type="predicted"/>
<protein>
    <recommendedName>
        <fullName evidence="4">EF-hand domain-containing protein</fullName>
    </recommendedName>
</protein>
<organism evidence="5 6">
    <name type="scientific">Skeletonema marinoi</name>
    <dbReference type="NCBI Taxonomy" id="267567"/>
    <lineage>
        <taxon>Eukaryota</taxon>
        <taxon>Sar</taxon>
        <taxon>Stramenopiles</taxon>
        <taxon>Ochrophyta</taxon>
        <taxon>Bacillariophyta</taxon>
        <taxon>Coscinodiscophyceae</taxon>
        <taxon>Thalassiosirophycidae</taxon>
        <taxon>Thalassiosirales</taxon>
        <taxon>Skeletonemataceae</taxon>
        <taxon>Skeletonema</taxon>
        <taxon>Skeletonema marinoi-dohrnii complex</taxon>
    </lineage>
</organism>
<dbReference type="SUPFAM" id="SSF47473">
    <property type="entry name" value="EF-hand"/>
    <property type="match status" value="1"/>
</dbReference>
<comment type="caution">
    <text evidence="5">The sequence shown here is derived from an EMBL/GenBank/DDBJ whole genome shotgun (WGS) entry which is preliminary data.</text>
</comment>
<dbReference type="Proteomes" id="UP001224775">
    <property type="component" value="Unassembled WGS sequence"/>
</dbReference>
<keyword evidence="2" id="KW-0812">Transmembrane</keyword>
<feature type="transmembrane region" description="Helical" evidence="2">
    <location>
        <begin position="369"/>
        <end position="390"/>
    </location>
</feature>
<dbReference type="InterPro" id="IPR011992">
    <property type="entry name" value="EF-hand-dom_pair"/>
</dbReference>